<evidence type="ECO:0000256" key="9">
    <source>
        <dbReference type="ARBA" id="ARBA00022722"/>
    </source>
</evidence>
<evidence type="ECO:0000256" key="15">
    <source>
        <dbReference type="HAMAP-Rule" id="MF_00104"/>
    </source>
</evidence>
<dbReference type="GO" id="GO:0003725">
    <property type="term" value="F:double-stranded RNA binding"/>
    <property type="evidence" value="ECO:0007669"/>
    <property type="project" value="TreeGrafter"/>
</dbReference>
<dbReference type="InterPro" id="IPR011907">
    <property type="entry name" value="RNase_III"/>
</dbReference>
<keyword evidence="12 15" id="KW-0378">Hydrolase</keyword>
<evidence type="ECO:0000256" key="1">
    <source>
        <dbReference type="ARBA" id="ARBA00000109"/>
    </source>
</evidence>
<evidence type="ECO:0000256" key="11">
    <source>
        <dbReference type="ARBA" id="ARBA00022759"/>
    </source>
</evidence>
<evidence type="ECO:0000313" key="19">
    <source>
        <dbReference type="EMBL" id="OPX43207.1"/>
    </source>
</evidence>
<keyword evidence="6 15" id="KW-0698">rRNA processing</keyword>
<dbReference type="SUPFAM" id="SSF54768">
    <property type="entry name" value="dsRNA-binding domain-like"/>
    <property type="match status" value="1"/>
</dbReference>
<dbReference type="GO" id="GO:0006397">
    <property type="term" value="P:mRNA processing"/>
    <property type="evidence" value="ECO:0007669"/>
    <property type="project" value="UniProtKB-UniRule"/>
</dbReference>
<evidence type="ECO:0000256" key="2">
    <source>
        <dbReference type="ARBA" id="ARBA00004496"/>
    </source>
</evidence>
<feature type="domain" description="RNase III" evidence="18">
    <location>
        <begin position="12"/>
        <end position="141"/>
    </location>
</feature>
<dbReference type="PROSITE" id="PS50142">
    <property type="entry name" value="RNASE_3_2"/>
    <property type="match status" value="1"/>
</dbReference>
<dbReference type="Gene3D" id="1.10.1520.10">
    <property type="entry name" value="Ribonuclease III domain"/>
    <property type="match status" value="1"/>
</dbReference>
<evidence type="ECO:0000256" key="5">
    <source>
        <dbReference type="ARBA" id="ARBA00022490"/>
    </source>
</evidence>
<dbReference type="CDD" id="cd00593">
    <property type="entry name" value="RIBOc"/>
    <property type="match status" value="1"/>
</dbReference>
<name>A0A1V4SIY0_RUMHU</name>
<dbReference type="Pfam" id="PF14622">
    <property type="entry name" value="Ribonucleas_3_3"/>
    <property type="match status" value="1"/>
</dbReference>
<keyword evidence="5 15" id="KW-0963">Cytoplasm</keyword>
<feature type="active site" evidence="15">
    <location>
        <position position="130"/>
    </location>
</feature>
<evidence type="ECO:0000256" key="4">
    <source>
        <dbReference type="ARBA" id="ARBA00011738"/>
    </source>
</evidence>
<dbReference type="InterPro" id="IPR000999">
    <property type="entry name" value="RNase_III_dom"/>
</dbReference>
<dbReference type="InterPro" id="IPR036389">
    <property type="entry name" value="RNase_III_sf"/>
</dbReference>
<feature type="domain" description="DRBM" evidence="17">
    <location>
        <begin position="168"/>
        <end position="237"/>
    </location>
</feature>
<keyword evidence="13 15" id="KW-0460">Magnesium</keyword>
<dbReference type="FunFam" id="3.30.160.20:FF:000003">
    <property type="entry name" value="Ribonuclease 3"/>
    <property type="match status" value="1"/>
</dbReference>
<dbReference type="STRING" id="48256.CLHUN_29570"/>
<dbReference type="Proteomes" id="UP000191554">
    <property type="component" value="Unassembled WGS sequence"/>
</dbReference>
<feature type="active site" evidence="15">
    <location>
        <position position="58"/>
    </location>
</feature>
<evidence type="ECO:0000256" key="16">
    <source>
        <dbReference type="SAM" id="MobiDB-lite"/>
    </source>
</evidence>
<dbReference type="NCBIfam" id="TIGR02191">
    <property type="entry name" value="RNaseIII"/>
    <property type="match status" value="1"/>
</dbReference>
<comment type="caution">
    <text evidence="19">The sequence shown here is derived from an EMBL/GenBank/DDBJ whole genome shotgun (WGS) entry which is preliminary data.</text>
</comment>
<dbReference type="RefSeq" id="WP_080065407.1">
    <property type="nucleotide sequence ID" value="NZ_MZGX01000020.1"/>
</dbReference>
<dbReference type="GO" id="GO:0042802">
    <property type="term" value="F:identical protein binding"/>
    <property type="evidence" value="ECO:0007669"/>
    <property type="project" value="UniProtKB-ARBA"/>
</dbReference>
<dbReference type="GO" id="GO:0006364">
    <property type="term" value="P:rRNA processing"/>
    <property type="evidence" value="ECO:0007669"/>
    <property type="project" value="UniProtKB-UniRule"/>
</dbReference>
<comment type="subunit">
    <text evidence="4 15">Homodimer.</text>
</comment>
<dbReference type="GO" id="GO:0010468">
    <property type="term" value="P:regulation of gene expression"/>
    <property type="evidence" value="ECO:0007669"/>
    <property type="project" value="TreeGrafter"/>
</dbReference>
<evidence type="ECO:0000256" key="10">
    <source>
        <dbReference type="ARBA" id="ARBA00022723"/>
    </source>
</evidence>
<keyword evidence="15" id="KW-0699">rRNA-binding</keyword>
<keyword evidence="8 15" id="KW-0819">tRNA processing</keyword>
<feature type="binding site" evidence="15">
    <location>
        <position position="130"/>
    </location>
    <ligand>
        <name>Mg(2+)</name>
        <dbReference type="ChEBI" id="CHEBI:18420"/>
    </ligand>
</feature>
<evidence type="ECO:0000256" key="14">
    <source>
        <dbReference type="ARBA" id="ARBA00022884"/>
    </source>
</evidence>
<evidence type="ECO:0000256" key="7">
    <source>
        <dbReference type="ARBA" id="ARBA00022664"/>
    </source>
</evidence>
<comment type="cofactor">
    <cofactor evidence="15">
        <name>Mg(2+)</name>
        <dbReference type="ChEBI" id="CHEBI:18420"/>
    </cofactor>
</comment>
<evidence type="ECO:0000313" key="20">
    <source>
        <dbReference type="Proteomes" id="UP000191554"/>
    </source>
</evidence>
<evidence type="ECO:0000256" key="12">
    <source>
        <dbReference type="ARBA" id="ARBA00022801"/>
    </source>
</evidence>
<dbReference type="GO" id="GO:0005737">
    <property type="term" value="C:cytoplasm"/>
    <property type="evidence" value="ECO:0007669"/>
    <property type="project" value="UniProtKB-SubCell"/>
</dbReference>
<accession>A0A1V4SIY0</accession>
<evidence type="ECO:0000256" key="8">
    <source>
        <dbReference type="ARBA" id="ARBA00022694"/>
    </source>
</evidence>
<dbReference type="GO" id="GO:0008033">
    <property type="term" value="P:tRNA processing"/>
    <property type="evidence" value="ECO:0007669"/>
    <property type="project" value="UniProtKB-KW"/>
</dbReference>
<keyword evidence="9 15" id="KW-0540">Nuclease</keyword>
<gene>
    <name evidence="15 19" type="primary">rnc</name>
    <name evidence="19" type="ORF">CLHUN_29570</name>
</gene>
<dbReference type="GO" id="GO:0046872">
    <property type="term" value="F:metal ion binding"/>
    <property type="evidence" value="ECO:0007669"/>
    <property type="project" value="UniProtKB-KW"/>
</dbReference>
<feature type="region of interest" description="Disordered" evidence="16">
    <location>
        <begin position="214"/>
        <end position="243"/>
    </location>
</feature>
<evidence type="ECO:0000256" key="3">
    <source>
        <dbReference type="ARBA" id="ARBA00010183"/>
    </source>
</evidence>
<proteinExistence type="inferred from homology"/>
<protein>
    <recommendedName>
        <fullName evidence="15">Ribonuclease 3</fullName>
        <ecNumber evidence="15">3.1.26.3</ecNumber>
    </recommendedName>
    <alternativeName>
        <fullName evidence="15">Ribonuclease III</fullName>
        <shortName evidence="15">RNase III</shortName>
    </alternativeName>
</protein>
<dbReference type="PROSITE" id="PS50137">
    <property type="entry name" value="DS_RBD"/>
    <property type="match status" value="1"/>
</dbReference>
<dbReference type="OrthoDB" id="9805026at2"/>
<keyword evidence="7 15" id="KW-0507">mRNA processing</keyword>
<dbReference type="HAMAP" id="MF_00104">
    <property type="entry name" value="RNase_III"/>
    <property type="match status" value="1"/>
</dbReference>
<dbReference type="PANTHER" id="PTHR11207:SF0">
    <property type="entry name" value="RIBONUCLEASE 3"/>
    <property type="match status" value="1"/>
</dbReference>
<keyword evidence="14 15" id="KW-0694">RNA-binding</keyword>
<dbReference type="SMART" id="SM00358">
    <property type="entry name" value="DSRM"/>
    <property type="match status" value="1"/>
</dbReference>
<sequence>MSSDTNNETSNIPALEQRINYVFKDKGTVLTAITHSSYANEKKARKLKYNERIEFLGDSVLSLTISEHLYKRYPDLPEGELTVTRAKIVCENSLSRCAADIGLGELLLLGKGEELSGGRSKSSILSDAYEALIGAIYMDGGFETAKAFILKHMEDIIKNSMQGKLFYDYKTQLQEKIQQKGDQQITYSVIDEKGPDHNKTFVTQIKINDVICGQGSGRSKKESEQNAARDALDKLSEQAAGQV</sequence>
<dbReference type="EC" id="3.1.26.3" evidence="15"/>
<dbReference type="CDD" id="cd10845">
    <property type="entry name" value="DSRM_RNAse_III_family"/>
    <property type="match status" value="1"/>
</dbReference>
<dbReference type="PANTHER" id="PTHR11207">
    <property type="entry name" value="RIBONUCLEASE III"/>
    <property type="match status" value="1"/>
</dbReference>
<dbReference type="InterPro" id="IPR014720">
    <property type="entry name" value="dsRBD_dom"/>
</dbReference>
<dbReference type="AlphaFoldDB" id="A0A1V4SIY0"/>
<dbReference type="SUPFAM" id="SSF69065">
    <property type="entry name" value="RNase III domain-like"/>
    <property type="match status" value="1"/>
</dbReference>
<comment type="subcellular location">
    <subcellularLocation>
        <location evidence="2 15">Cytoplasm</location>
    </subcellularLocation>
</comment>
<comment type="function">
    <text evidence="15">Digests double-stranded RNA. Involved in the processing of primary rRNA transcript to yield the immediate precursors to the large and small rRNAs (23S and 16S). Processes some mRNAs, and tRNAs when they are encoded in the rRNA operon. Processes pre-crRNA and tracrRNA of type II CRISPR loci if present in the organism.</text>
</comment>
<keyword evidence="10 15" id="KW-0479">Metal-binding</keyword>
<dbReference type="Pfam" id="PF00035">
    <property type="entry name" value="dsrm"/>
    <property type="match status" value="1"/>
</dbReference>
<evidence type="ECO:0000256" key="6">
    <source>
        <dbReference type="ARBA" id="ARBA00022552"/>
    </source>
</evidence>
<keyword evidence="20" id="KW-1185">Reference proteome</keyword>
<keyword evidence="11 15" id="KW-0255">Endonuclease</keyword>
<comment type="catalytic activity">
    <reaction evidence="1 15">
        <text>Endonucleolytic cleavage to 5'-phosphomonoester.</text>
        <dbReference type="EC" id="3.1.26.3"/>
    </reaction>
</comment>
<evidence type="ECO:0000259" key="18">
    <source>
        <dbReference type="PROSITE" id="PS50142"/>
    </source>
</evidence>
<comment type="similarity">
    <text evidence="3">Belongs to the ribonuclease III family.</text>
</comment>
<organism evidence="19 20">
    <name type="scientific">Ruminiclostridium hungatei</name>
    <name type="common">Clostridium hungatei</name>
    <dbReference type="NCBI Taxonomy" id="48256"/>
    <lineage>
        <taxon>Bacteria</taxon>
        <taxon>Bacillati</taxon>
        <taxon>Bacillota</taxon>
        <taxon>Clostridia</taxon>
        <taxon>Eubacteriales</taxon>
        <taxon>Oscillospiraceae</taxon>
        <taxon>Ruminiclostridium</taxon>
    </lineage>
</organism>
<evidence type="ECO:0000259" key="17">
    <source>
        <dbReference type="PROSITE" id="PS50137"/>
    </source>
</evidence>
<dbReference type="GO" id="GO:0019843">
    <property type="term" value="F:rRNA binding"/>
    <property type="evidence" value="ECO:0007669"/>
    <property type="project" value="UniProtKB-KW"/>
</dbReference>
<dbReference type="FunFam" id="1.10.1520.10:FF:000001">
    <property type="entry name" value="Ribonuclease 3"/>
    <property type="match status" value="1"/>
</dbReference>
<dbReference type="GO" id="GO:0004525">
    <property type="term" value="F:ribonuclease III activity"/>
    <property type="evidence" value="ECO:0007669"/>
    <property type="project" value="UniProtKB-UniRule"/>
</dbReference>
<reference evidence="19 20" key="1">
    <citation type="submission" date="2017-03" db="EMBL/GenBank/DDBJ databases">
        <title>Genome sequence of Clostridium hungatei DSM 14427.</title>
        <authorList>
            <person name="Poehlein A."/>
            <person name="Daniel R."/>
        </authorList>
    </citation>
    <scope>NUCLEOTIDE SEQUENCE [LARGE SCALE GENOMIC DNA]</scope>
    <source>
        <strain evidence="19 20">DSM 14427</strain>
    </source>
</reference>
<feature type="binding site" evidence="15">
    <location>
        <position position="54"/>
    </location>
    <ligand>
        <name>Mg(2+)</name>
        <dbReference type="ChEBI" id="CHEBI:18420"/>
    </ligand>
</feature>
<feature type="binding site" evidence="15">
    <location>
        <position position="127"/>
    </location>
    <ligand>
        <name>Mg(2+)</name>
        <dbReference type="ChEBI" id="CHEBI:18420"/>
    </ligand>
</feature>
<dbReference type="Gene3D" id="3.30.160.20">
    <property type="match status" value="1"/>
</dbReference>
<dbReference type="SMART" id="SM00535">
    <property type="entry name" value="RIBOc"/>
    <property type="match status" value="1"/>
</dbReference>
<evidence type="ECO:0000256" key="13">
    <source>
        <dbReference type="ARBA" id="ARBA00022842"/>
    </source>
</evidence>
<dbReference type="EMBL" id="MZGX01000020">
    <property type="protein sequence ID" value="OPX43207.1"/>
    <property type="molecule type" value="Genomic_DNA"/>
</dbReference>